<evidence type="ECO:0000313" key="2">
    <source>
        <dbReference type="EMBL" id="KAG7439102.1"/>
    </source>
</evidence>
<dbReference type="AlphaFoldDB" id="A0A9P8ALR6"/>
<dbReference type="GeneID" id="66102008"/>
<proteinExistence type="predicted"/>
<evidence type="ECO:0008006" key="4">
    <source>
        <dbReference type="Google" id="ProtNLM"/>
    </source>
</evidence>
<evidence type="ECO:0000313" key="3">
    <source>
        <dbReference type="Proteomes" id="UP000812287"/>
    </source>
</evidence>
<dbReference type="EMBL" id="MU250630">
    <property type="protein sequence ID" value="KAG7439102.1"/>
    <property type="molecule type" value="Genomic_DNA"/>
</dbReference>
<evidence type="ECO:0000256" key="1">
    <source>
        <dbReference type="SAM" id="SignalP"/>
    </source>
</evidence>
<dbReference type="Proteomes" id="UP000812287">
    <property type="component" value="Unassembled WGS sequence"/>
</dbReference>
<keyword evidence="3" id="KW-1185">Reference proteome</keyword>
<keyword evidence="1" id="KW-0732">Signal</keyword>
<feature type="signal peptide" evidence="1">
    <location>
        <begin position="1"/>
        <end position="16"/>
    </location>
</feature>
<name>A0A9P8ALR6_9AGAR</name>
<comment type="caution">
    <text evidence="2">The sequence shown here is derived from an EMBL/GenBank/DDBJ whole genome shotgun (WGS) entry which is preliminary data.</text>
</comment>
<accession>A0A9P8ALR6</accession>
<protein>
    <recommendedName>
        <fullName evidence="4">Secreted protein</fullName>
    </recommendedName>
</protein>
<organism evidence="2 3">
    <name type="scientific">Guyanagaster necrorhizus</name>
    <dbReference type="NCBI Taxonomy" id="856835"/>
    <lineage>
        <taxon>Eukaryota</taxon>
        <taxon>Fungi</taxon>
        <taxon>Dikarya</taxon>
        <taxon>Basidiomycota</taxon>
        <taxon>Agaricomycotina</taxon>
        <taxon>Agaricomycetes</taxon>
        <taxon>Agaricomycetidae</taxon>
        <taxon>Agaricales</taxon>
        <taxon>Marasmiineae</taxon>
        <taxon>Physalacriaceae</taxon>
        <taxon>Guyanagaster</taxon>
    </lineage>
</organism>
<feature type="chain" id="PRO_5040379014" description="Secreted protein" evidence="1">
    <location>
        <begin position="17"/>
        <end position="78"/>
    </location>
</feature>
<dbReference type="OrthoDB" id="2817473at2759"/>
<reference evidence="2" key="1">
    <citation type="submission" date="2020-11" db="EMBL/GenBank/DDBJ databases">
        <title>Adaptations for nitrogen fixation in a non-lichenized fungal sporocarp promotes dispersal by wood-feeding termites.</title>
        <authorList>
            <consortium name="DOE Joint Genome Institute"/>
            <person name="Koch R.A."/>
            <person name="Yoon G."/>
            <person name="Arayal U."/>
            <person name="Lail K."/>
            <person name="Amirebrahimi M."/>
            <person name="Labutti K."/>
            <person name="Lipzen A."/>
            <person name="Riley R."/>
            <person name="Barry K."/>
            <person name="Henrissat B."/>
            <person name="Grigoriev I.V."/>
            <person name="Herr J.R."/>
            <person name="Aime M.C."/>
        </authorList>
    </citation>
    <scope>NUCLEOTIDE SEQUENCE</scope>
    <source>
        <strain evidence="2">MCA 3950</strain>
    </source>
</reference>
<gene>
    <name evidence="2" type="ORF">BT62DRAFT_1081794</name>
</gene>
<sequence>MGAPWAFLRLLMPSYSLQLPQRSWGPGCSWSAGEMCLVVYMENRRQMIAAYLCLVSHISNGANGPLNPNFWKPCGLLR</sequence>
<dbReference type="RefSeq" id="XP_043032606.1">
    <property type="nucleotide sequence ID" value="XM_043179714.1"/>
</dbReference>